<feature type="non-terminal residue" evidence="2">
    <location>
        <position position="1"/>
    </location>
</feature>
<feature type="compositionally biased region" description="Polar residues" evidence="1">
    <location>
        <begin position="8"/>
        <end position="27"/>
    </location>
</feature>
<evidence type="ECO:0000313" key="2">
    <source>
        <dbReference type="EMBL" id="KDO32886.1"/>
    </source>
</evidence>
<dbReference type="VEuPathDB" id="FungiDB:SPRG_19434"/>
<feature type="compositionally biased region" description="Low complexity" evidence="1">
    <location>
        <begin position="28"/>
        <end position="39"/>
    </location>
</feature>
<name>A0A067D2A7_SAPPC</name>
<sequence>VLDKGQTAPLQPTDTRQFSLQPTPRAQSSSGVRNSSVVSAPAVGDRISSTKRDAVRGAASKRPRKPEAGSSSVKLGPPTRPQSARHKPTASFLPAPESVKIQIATARRAETDATPPTG</sequence>
<keyword evidence="3" id="KW-1185">Reference proteome</keyword>
<gene>
    <name evidence="2" type="ORF">SPRG_19434</name>
</gene>
<reference evidence="2 3" key="1">
    <citation type="journal article" date="2013" name="PLoS Genet.">
        <title>Distinctive expansion of potential virulence genes in the genome of the oomycete fish pathogen Saprolegnia parasitica.</title>
        <authorList>
            <person name="Jiang R.H."/>
            <person name="de Bruijn I."/>
            <person name="Haas B.J."/>
            <person name="Belmonte R."/>
            <person name="Lobach L."/>
            <person name="Christie J."/>
            <person name="van den Ackerveken G."/>
            <person name="Bottin A."/>
            <person name="Bulone V."/>
            <person name="Diaz-Moreno S.M."/>
            <person name="Dumas B."/>
            <person name="Fan L."/>
            <person name="Gaulin E."/>
            <person name="Govers F."/>
            <person name="Grenville-Briggs L.J."/>
            <person name="Horner N.R."/>
            <person name="Levin J.Z."/>
            <person name="Mammella M."/>
            <person name="Meijer H.J."/>
            <person name="Morris P."/>
            <person name="Nusbaum C."/>
            <person name="Oome S."/>
            <person name="Phillips A.J."/>
            <person name="van Rooyen D."/>
            <person name="Rzeszutek E."/>
            <person name="Saraiva M."/>
            <person name="Secombes C.J."/>
            <person name="Seidl M.F."/>
            <person name="Snel B."/>
            <person name="Stassen J.H."/>
            <person name="Sykes S."/>
            <person name="Tripathy S."/>
            <person name="van den Berg H."/>
            <person name="Vega-Arreguin J.C."/>
            <person name="Wawra S."/>
            <person name="Young S.K."/>
            <person name="Zeng Q."/>
            <person name="Dieguez-Uribeondo J."/>
            <person name="Russ C."/>
            <person name="Tyler B.M."/>
            <person name="van West P."/>
        </authorList>
    </citation>
    <scope>NUCLEOTIDE SEQUENCE [LARGE SCALE GENOMIC DNA]</scope>
    <source>
        <strain evidence="2 3">CBS 223.65</strain>
    </source>
</reference>
<feature type="region of interest" description="Disordered" evidence="1">
    <location>
        <begin position="1"/>
        <end position="98"/>
    </location>
</feature>
<dbReference type="Proteomes" id="UP000030745">
    <property type="component" value="Unassembled WGS sequence"/>
</dbReference>
<dbReference type="AlphaFoldDB" id="A0A067D2A7"/>
<dbReference type="RefSeq" id="XP_012196666.1">
    <property type="nucleotide sequence ID" value="XM_012341276.1"/>
</dbReference>
<evidence type="ECO:0000313" key="3">
    <source>
        <dbReference type="Proteomes" id="UP000030745"/>
    </source>
</evidence>
<accession>A0A067D2A7</accession>
<proteinExistence type="predicted"/>
<protein>
    <submittedName>
        <fullName evidence="2">Uncharacterized protein</fullName>
    </submittedName>
</protein>
<dbReference type="GeneID" id="24140811"/>
<evidence type="ECO:0000256" key="1">
    <source>
        <dbReference type="SAM" id="MobiDB-lite"/>
    </source>
</evidence>
<organism evidence="2 3">
    <name type="scientific">Saprolegnia parasitica (strain CBS 223.65)</name>
    <dbReference type="NCBI Taxonomy" id="695850"/>
    <lineage>
        <taxon>Eukaryota</taxon>
        <taxon>Sar</taxon>
        <taxon>Stramenopiles</taxon>
        <taxon>Oomycota</taxon>
        <taxon>Saprolegniomycetes</taxon>
        <taxon>Saprolegniales</taxon>
        <taxon>Saprolegniaceae</taxon>
        <taxon>Saprolegnia</taxon>
    </lineage>
</organism>
<dbReference type="KEGG" id="spar:SPRG_19434"/>
<dbReference type="EMBL" id="KK583194">
    <property type="protein sequence ID" value="KDO32886.1"/>
    <property type="molecule type" value="Genomic_DNA"/>
</dbReference>